<evidence type="ECO:0000256" key="1">
    <source>
        <dbReference type="SAM" id="Phobius"/>
    </source>
</evidence>
<evidence type="ECO:0000313" key="3">
    <source>
        <dbReference type="Proteomes" id="UP001209681"/>
    </source>
</evidence>
<name>A0ABT3ND47_9BACT</name>
<proteinExistence type="predicted"/>
<dbReference type="InterPro" id="IPR016024">
    <property type="entry name" value="ARM-type_fold"/>
</dbReference>
<feature type="transmembrane region" description="Helical" evidence="1">
    <location>
        <begin position="299"/>
        <end position="321"/>
    </location>
</feature>
<evidence type="ECO:0000313" key="2">
    <source>
        <dbReference type="EMBL" id="MCW7755391.1"/>
    </source>
</evidence>
<dbReference type="Proteomes" id="UP001209681">
    <property type="component" value="Unassembled WGS sequence"/>
</dbReference>
<feature type="transmembrane region" description="Helical" evidence="1">
    <location>
        <begin position="7"/>
        <end position="30"/>
    </location>
</feature>
<keyword evidence="1" id="KW-1133">Transmembrane helix</keyword>
<protein>
    <recommendedName>
        <fullName evidence="4">HEAT repeat domain-containing protein</fullName>
    </recommendedName>
</protein>
<feature type="transmembrane region" description="Helical" evidence="1">
    <location>
        <begin position="333"/>
        <end position="356"/>
    </location>
</feature>
<feature type="transmembrane region" description="Helical" evidence="1">
    <location>
        <begin position="158"/>
        <end position="177"/>
    </location>
</feature>
<gene>
    <name evidence="2" type="ORF">OOT00_15520</name>
</gene>
<dbReference type="Gene3D" id="1.25.10.10">
    <property type="entry name" value="Leucine-rich Repeat Variant"/>
    <property type="match status" value="1"/>
</dbReference>
<organism evidence="2 3">
    <name type="scientific">Desulfobotulus pelophilus</name>
    <dbReference type="NCBI Taxonomy" id="2823377"/>
    <lineage>
        <taxon>Bacteria</taxon>
        <taxon>Pseudomonadati</taxon>
        <taxon>Thermodesulfobacteriota</taxon>
        <taxon>Desulfobacteria</taxon>
        <taxon>Desulfobacterales</taxon>
        <taxon>Desulfobacteraceae</taxon>
        <taxon>Desulfobotulus</taxon>
    </lineage>
</organism>
<keyword evidence="1" id="KW-0472">Membrane</keyword>
<keyword evidence="3" id="KW-1185">Reference proteome</keyword>
<dbReference type="InterPro" id="IPR011989">
    <property type="entry name" value="ARM-like"/>
</dbReference>
<sequence>MHYFLPVLKILFPGLLASLLLGFLHIRYVIKPVLQMAEKLQTSGILAVPHGSAIHTMDGVFPSLQAAFLFVFSIGAGLSIGTFAFAWASRNLVRDSRWISIPATGLWAALLLFINHKGPVFFPSLWIFLIPAITWKNTLACIPRSQIHESPFHKPAHLLPILLLALAALPLLSKGIFLDIRDSILFSTKPGLAISNAYYRHTLSAAEVIKPVAARQIKIYASHTALPPDTEKKLTDQGWHRTETSIRPHIRLIQTSAGIDISGKGIRRTLVPDASFHAAPGRILDQATLDGDRLDPFRLLILFSLVPGFPLLLYALFFCPMRRILSSVFDRPSASIVSSILCLAAGISLLLPVHFLGKTEKGPQETEILNAYLLSEKRSQRLHAIRMAAKGRQLDLPPSLLQQYLLEGDTAERYWAAAFLGSKPSEKYWHLLLAARKDPQANVLCKTVEALALTGPALDRIPEARNAILQTLRETDHPYVQWYAFRALKKLGPLPGAQPASNSQ</sequence>
<comment type="caution">
    <text evidence="2">The sequence shown here is derived from an EMBL/GenBank/DDBJ whole genome shotgun (WGS) entry which is preliminary data.</text>
</comment>
<dbReference type="RefSeq" id="WP_265426339.1">
    <property type="nucleotide sequence ID" value="NZ_JAPFPW010000037.1"/>
</dbReference>
<reference evidence="2 3" key="1">
    <citation type="submission" date="2022-11" db="EMBL/GenBank/DDBJ databases">
        <title>Desulfobotulus tamanensis H1 sp. nov. - anaerobic, alkaliphilic, sulphate reducing bacterium isolated from terrestrial mud volcano.</title>
        <authorList>
            <person name="Frolova A."/>
            <person name="Merkel A.Y."/>
            <person name="Slobodkin A.I."/>
        </authorList>
    </citation>
    <scope>NUCLEOTIDE SEQUENCE [LARGE SCALE GENOMIC DNA]</scope>
    <source>
        <strain evidence="2 3">H1</strain>
    </source>
</reference>
<evidence type="ECO:0008006" key="4">
    <source>
        <dbReference type="Google" id="ProtNLM"/>
    </source>
</evidence>
<feature type="transmembrane region" description="Helical" evidence="1">
    <location>
        <begin position="66"/>
        <end position="86"/>
    </location>
</feature>
<dbReference type="SUPFAM" id="SSF48371">
    <property type="entry name" value="ARM repeat"/>
    <property type="match status" value="1"/>
</dbReference>
<keyword evidence="1" id="KW-0812">Transmembrane</keyword>
<dbReference type="EMBL" id="JAPFPW010000037">
    <property type="protein sequence ID" value="MCW7755391.1"/>
    <property type="molecule type" value="Genomic_DNA"/>
</dbReference>
<accession>A0ABT3ND47</accession>